<dbReference type="Proteomes" id="UP000572540">
    <property type="component" value="Unassembled WGS sequence"/>
</dbReference>
<evidence type="ECO:0000313" key="2">
    <source>
        <dbReference type="Proteomes" id="UP000572540"/>
    </source>
</evidence>
<protein>
    <submittedName>
        <fullName evidence="1">Uncharacterized protein</fullName>
    </submittedName>
</protein>
<gene>
    <name evidence="1" type="ORF">GGD41_000798</name>
</gene>
<proteinExistence type="predicted"/>
<dbReference type="RefSeq" id="WP_179703316.1">
    <property type="nucleotide sequence ID" value="NZ_JACCAU010000001.1"/>
</dbReference>
<organism evidence="1 2">
    <name type="scientific">Paraburkholderia bryophila</name>
    <dbReference type="NCBI Taxonomy" id="420952"/>
    <lineage>
        <taxon>Bacteria</taxon>
        <taxon>Pseudomonadati</taxon>
        <taxon>Pseudomonadota</taxon>
        <taxon>Betaproteobacteria</taxon>
        <taxon>Burkholderiales</taxon>
        <taxon>Burkholderiaceae</taxon>
        <taxon>Paraburkholderia</taxon>
    </lineage>
</organism>
<dbReference type="AlphaFoldDB" id="A0A7Y9W3F5"/>
<accession>A0A7Y9W3F5</accession>
<dbReference type="EMBL" id="JACCAU010000001">
    <property type="protein sequence ID" value="NYH13570.1"/>
    <property type="molecule type" value="Genomic_DNA"/>
</dbReference>
<comment type="caution">
    <text evidence="1">The sequence shown here is derived from an EMBL/GenBank/DDBJ whole genome shotgun (WGS) entry which is preliminary data.</text>
</comment>
<sequence>MEQHKTVILRLTEQEFERLNAERLGLVLLPVELKISNPAYVPPGQKQLYRGTATPSVIGSIEDRYEIVDIR</sequence>
<name>A0A7Y9W3F5_9BURK</name>
<evidence type="ECO:0000313" key="1">
    <source>
        <dbReference type="EMBL" id="NYH13570.1"/>
    </source>
</evidence>
<reference evidence="1 2" key="1">
    <citation type="submission" date="2020-07" db="EMBL/GenBank/DDBJ databases">
        <title>Exploring microbial biodiversity for novel pathways involved in the catabolism of aromatic compounds derived from lignin.</title>
        <authorList>
            <person name="Elkins J."/>
        </authorList>
    </citation>
    <scope>NUCLEOTIDE SEQUENCE [LARGE SCALE GENOMIC DNA]</scope>
    <source>
        <strain evidence="1 2">H2C3B</strain>
    </source>
</reference>